<evidence type="ECO:0000313" key="10">
    <source>
        <dbReference type="EMBL" id="AHY47375.1"/>
    </source>
</evidence>
<feature type="transmembrane region" description="Helical" evidence="8">
    <location>
        <begin position="351"/>
        <end position="378"/>
    </location>
</feature>
<dbReference type="GO" id="GO:0005886">
    <property type="term" value="C:plasma membrane"/>
    <property type="evidence" value="ECO:0007669"/>
    <property type="project" value="UniProtKB-SubCell"/>
</dbReference>
<feature type="transmembrane region" description="Helical" evidence="8">
    <location>
        <begin position="707"/>
        <end position="735"/>
    </location>
</feature>
<feature type="domain" description="SSD" evidence="9">
    <location>
        <begin position="605"/>
        <end position="732"/>
    </location>
</feature>
<comment type="similarity">
    <text evidence="2">Belongs to the resistance-nodulation-cell division (RND) (TC 2.A.6) family. MmpL subfamily.</text>
</comment>
<feature type="transmembrane region" description="Helical" evidence="8">
    <location>
        <begin position="682"/>
        <end position="701"/>
    </location>
</feature>
<evidence type="ECO:0000256" key="3">
    <source>
        <dbReference type="ARBA" id="ARBA00022475"/>
    </source>
</evidence>
<accession>A0A023X5U3</accession>
<keyword evidence="6 8" id="KW-0472">Membrane</keyword>
<name>A0A023X5U3_RUBRA</name>
<evidence type="ECO:0000256" key="6">
    <source>
        <dbReference type="ARBA" id="ARBA00023136"/>
    </source>
</evidence>
<keyword evidence="5 8" id="KW-1133">Transmembrane helix</keyword>
<dbReference type="EMBL" id="CP007514">
    <property type="protein sequence ID" value="AHY47375.1"/>
    <property type="molecule type" value="Genomic_DNA"/>
</dbReference>
<dbReference type="EMBL" id="JAWXXX010000001">
    <property type="protein sequence ID" value="MDX5894779.1"/>
    <property type="molecule type" value="Genomic_DNA"/>
</dbReference>
<dbReference type="SUPFAM" id="SSF82866">
    <property type="entry name" value="Multidrug efflux transporter AcrB transmembrane domain"/>
    <property type="match status" value="2"/>
</dbReference>
<dbReference type="Gene3D" id="1.20.1640.10">
    <property type="entry name" value="Multidrug efflux transporter AcrB transmembrane domain"/>
    <property type="match status" value="2"/>
</dbReference>
<dbReference type="RefSeq" id="WP_143533996.1">
    <property type="nucleotide sequence ID" value="NZ_CP007514.1"/>
</dbReference>
<dbReference type="OrthoDB" id="2365435at2"/>
<evidence type="ECO:0000259" key="9">
    <source>
        <dbReference type="PROSITE" id="PS50156"/>
    </source>
</evidence>
<dbReference type="PROSITE" id="PS50156">
    <property type="entry name" value="SSD"/>
    <property type="match status" value="2"/>
</dbReference>
<keyword evidence="4 8" id="KW-0812">Transmembrane</keyword>
<dbReference type="Pfam" id="PF03176">
    <property type="entry name" value="MMPL"/>
    <property type="match status" value="2"/>
</dbReference>
<dbReference type="PATRIC" id="fig|42256.3.peg.2130"/>
<evidence type="ECO:0000256" key="5">
    <source>
        <dbReference type="ARBA" id="ARBA00022989"/>
    </source>
</evidence>
<evidence type="ECO:0000256" key="4">
    <source>
        <dbReference type="ARBA" id="ARBA00022692"/>
    </source>
</evidence>
<dbReference type="eggNOG" id="COG2409">
    <property type="taxonomic scope" value="Bacteria"/>
</dbReference>
<feature type="transmembrane region" description="Helical" evidence="8">
    <location>
        <begin position="601"/>
        <end position="625"/>
    </location>
</feature>
<organism evidence="10 12">
    <name type="scientific">Rubrobacter radiotolerans</name>
    <name type="common">Arthrobacter radiotolerans</name>
    <dbReference type="NCBI Taxonomy" id="42256"/>
    <lineage>
        <taxon>Bacteria</taxon>
        <taxon>Bacillati</taxon>
        <taxon>Actinomycetota</taxon>
        <taxon>Rubrobacteria</taxon>
        <taxon>Rubrobacterales</taxon>
        <taxon>Rubrobacteraceae</taxon>
        <taxon>Rubrobacter</taxon>
    </lineage>
</organism>
<dbReference type="PANTHER" id="PTHR33406:SF6">
    <property type="entry name" value="MEMBRANE PROTEIN YDGH-RELATED"/>
    <property type="match status" value="1"/>
</dbReference>
<dbReference type="Proteomes" id="UP000025229">
    <property type="component" value="Chromosome"/>
</dbReference>
<evidence type="ECO:0000256" key="1">
    <source>
        <dbReference type="ARBA" id="ARBA00004651"/>
    </source>
</evidence>
<evidence type="ECO:0000256" key="8">
    <source>
        <dbReference type="SAM" id="Phobius"/>
    </source>
</evidence>
<reference evidence="10 12" key="1">
    <citation type="submission" date="2014-03" db="EMBL/GenBank/DDBJ databases">
        <title>Complete genome sequence of the Radio-Resistant Rubrobacter radiotolerans RSPS-4.</title>
        <authorList>
            <person name="Egas C.C."/>
            <person name="Barroso C.C."/>
            <person name="Froufe H.J.C."/>
            <person name="Pacheco J.J."/>
            <person name="Albuquerque L.L."/>
            <person name="da Costa M.M.S."/>
        </authorList>
    </citation>
    <scope>NUCLEOTIDE SEQUENCE [LARGE SCALE GENOMIC DNA]</scope>
    <source>
        <strain evidence="10 12">RSPS-4</strain>
    </source>
</reference>
<dbReference type="HOGENOM" id="CLU_005108_4_1_11"/>
<dbReference type="STRING" id="42256.RradSPS_2092"/>
<feature type="transmembrane region" description="Helical" evidence="8">
    <location>
        <begin position="407"/>
        <end position="430"/>
    </location>
</feature>
<proteinExistence type="inferred from homology"/>
<feature type="domain" description="SSD" evidence="9">
    <location>
        <begin position="245"/>
        <end position="372"/>
    </location>
</feature>
<dbReference type="KEGG" id="rrd:RradSPS_2092"/>
<dbReference type="AlphaFoldDB" id="A0A023X5U3"/>
<keyword evidence="12" id="KW-1185">Reference proteome</keyword>
<gene>
    <name evidence="10" type="ORF">RradSPS_2092</name>
    <name evidence="11" type="ORF">SIL72_12175</name>
</gene>
<evidence type="ECO:0000313" key="11">
    <source>
        <dbReference type="EMBL" id="MDX5894779.1"/>
    </source>
</evidence>
<evidence type="ECO:0000313" key="12">
    <source>
        <dbReference type="Proteomes" id="UP000025229"/>
    </source>
</evidence>
<sequence length="746" mass="76953">MIVLLWACVAILAYLYLPPLDDRLTGNLSDLVPEPEGFVSGPAGDVSPASESPGAPSPAPAEGPGTSEEQGPDAEVPPGAVPGGSEEESAGTASLSGVVEAPAMLVFTDPGGLDAGERAEISARLAALPAGPERPYRLVSAVPLEPGTLGSGPSAGDPTALPALLFFESGISPTGIGTGMEQALERVLEAGDEFGVEATGPAPAQNESADAIEETLPVLTLVTLAVIFVILAATYRSLVTPLVPLASIGLSAFLTLRLLAYFAERLEVQIPSQVEPVILVLLFGVGTDYALFLLSRTRQALFSGANRLDAAQESVAGAGPVVFSSAAVLVAAFAVLVGAELEIYRTLGPGLGLALLTLTAVTLTLVPALLALFGRAAFGRRAFAGRRSGPASELRPRSRLVLRRPGLVAGTIVTALLVGTVGLFGLRIGFDQVGALPDDAPAARGYAALAEGFPAGILAPVNVIVSGEDLVASPAGLDRLRSEMWASGGYAAVIGPEDAGLVPGVEFVSADGTAARFVLVFYDDPYSPRSLDQVQNLRDTLPQMLERSGLDGARAEVGGQVVLASEARAVSNADLVGLAPLVFGVAFLVLALLLRTPVAPVYLLLATALGFAATLGAATVFFQGLLGQEGLVYYVPFALFLLLVALGSDYNIFIMAAIREEIRNRPLREAVSVALSRTGRTINAAGLALSASFALLALIPLDDFRQIGLTVAVGILLDTFVIRPLLVPAFVLLIGRAGFWPAKVRE</sequence>
<dbReference type="Proteomes" id="UP001281130">
    <property type="component" value="Unassembled WGS sequence"/>
</dbReference>
<feature type="transmembrane region" description="Helical" evidence="8">
    <location>
        <begin position="575"/>
        <end position="594"/>
    </location>
</feature>
<evidence type="ECO:0000256" key="7">
    <source>
        <dbReference type="SAM" id="MobiDB-lite"/>
    </source>
</evidence>
<dbReference type="InterPro" id="IPR000731">
    <property type="entry name" value="SSD"/>
</dbReference>
<dbReference type="PANTHER" id="PTHR33406">
    <property type="entry name" value="MEMBRANE PROTEIN MJ1562-RELATED"/>
    <property type="match status" value="1"/>
</dbReference>
<dbReference type="InterPro" id="IPR050545">
    <property type="entry name" value="Mycobact_MmpL"/>
</dbReference>
<feature type="region of interest" description="Disordered" evidence="7">
    <location>
        <begin position="35"/>
        <end position="94"/>
    </location>
</feature>
<dbReference type="InterPro" id="IPR004869">
    <property type="entry name" value="MMPL_dom"/>
</dbReference>
<protein>
    <submittedName>
        <fullName evidence="11">MMPL family transporter</fullName>
    </submittedName>
    <submittedName>
        <fullName evidence="10">Putative drug exporters of the RND superfamily</fullName>
    </submittedName>
</protein>
<feature type="transmembrane region" description="Helical" evidence="8">
    <location>
        <begin position="631"/>
        <end position="658"/>
    </location>
</feature>
<feature type="transmembrane region" description="Helical" evidence="8">
    <location>
        <begin position="274"/>
        <end position="294"/>
    </location>
</feature>
<evidence type="ECO:0000256" key="2">
    <source>
        <dbReference type="ARBA" id="ARBA00010157"/>
    </source>
</evidence>
<feature type="transmembrane region" description="Helical" evidence="8">
    <location>
        <begin position="242"/>
        <end position="262"/>
    </location>
</feature>
<comment type="subcellular location">
    <subcellularLocation>
        <location evidence="1">Cell membrane</location>
        <topology evidence="1">Multi-pass membrane protein</topology>
    </subcellularLocation>
</comment>
<feature type="transmembrane region" description="Helical" evidence="8">
    <location>
        <begin position="216"/>
        <end position="235"/>
    </location>
</feature>
<feature type="transmembrane region" description="Helical" evidence="8">
    <location>
        <begin position="315"/>
        <end position="339"/>
    </location>
</feature>
<keyword evidence="3" id="KW-1003">Cell membrane</keyword>
<reference evidence="11" key="2">
    <citation type="submission" date="2023-11" db="EMBL/GenBank/DDBJ databases">
        <title>MicrobeMod: A computational toolkit for identifying prokaryotic methylation and restriction-modification with nanopore sequencing.</title>
        <authorList>
            <person name="Crits-Christoph A."/>
            <person name="Kang S.C."/>
            <person name="Lee H."/>
            <person name="Ostrov N."/>
        </authorList>
    </citation>
    <scope>NUCLEOTIDE SEQUENCE</scope>
    <source>
        <strain evidence="11">ATCC 51242</strain>
    </source>
</reference>